<evidence type="ECO:0000313" key="1">
    <source>
        <dbReference type="EMBL" id="GFS93855.1"/>
    </source>
</evidence>
<protein>
    <submittedName>
        <fullName evidence="1">Uncharacterized protein</fullName>
    </submittedName>
</protein>
<reference evidence="1" key="1">
    <citation type="submission" date="2020-08" db="EMBL/GenBank/DDBJ databases">
        <title>Multicomponent nature underlies the extraordinary mechanical properties of spider dragline silk.</title>
        <authorList>
            <person name="Kono N."/>
            <person name="Nakamura H."/>
            <person name="Mori M."/>
            <person name="Yoshida Y."/>
            <person name="Ohtoshi R."/>
            <person name="Malay A.D."/>
            <person name="Moran D.A.P."/>
            <person name="Tomita M."/>
            <person name="Numata K."/>
            <person name="Arakawa K."/>
        </authorList>
    </citation>
    <scope>NUCLEOTIDE SEQUENCE</scope>
</reference>
<dbReference type="AlphaFoldDB" id="A0A8X6N4P4"/>
<gene>
    <name evidence="1" type="ORF">NPIL_195141</name>
</gene>
<organism evidence="1 2">
    <name type="scientific">Nephila pilipes</name>
    <name type="common">Giant wood spider</name>
    <name type="synonym">Nephila maculata</name>
    <dbReference type="NCBI Taxonomy" id="299642"/>
    <lineage>
        <taxon>Eukaryota</taxon>
        <taxon>Metazoa</taxon>
        <taxon>Ecdysozoa</taxon>
        <taxon>Arthropoda</taxon>
        <taxon>Chelicerata</taxon>
        <taxon>Arachnida</taxon>
        <taxon>Araneae</taxon>
        <taxon>Araneomorphae</taxon>
        <taxon>Entelegynae</taxon>
        <taxon>Araneoidea</taxon>
        <taxon>Nephilidae</taxon>
        <taxon>Nephila</taxon>
    </lineage>
</organism>
<accession>A0A8X6N4P4</accession>
<comment type="caution">
    <text evidence="1">The sequence shown here is derived from an EMBL/GenBank/DDBJ whole genome shotgun (WGS) entry which is preliminary data.</text>
</comment>
<proteinExistence type="predicted"/>
<keyword evidence="2" id="KW-1185">Reference proteome</keyword>
<dbReference type="Proteomes" id="UP000887013">
    <property type="component" value="Unassembled WGS sequence"/>
</dbReference>
<name>A0A8X6N4P4_NEPPI</name>
<evidence type="ECO:0000313" key="2">
    <source>
        <dbReference type="Proteomes" id="UP000887013"/>
    </source>
</evidence>
<sequence>MKTGFGIQEFHIQNIFLGILSAVQAQASAAGVCFRAACAAYTNFTRQHGSTPFRWRSALPLLQPAQACSGLATAFLSAGMVQFSVMRYLVNFRLCSEQPVDL</sequence>
<dbReference type="EMBL" id="BMAW01005380">
    <property type="protein sequence ID" value="GFS93855.1"/>
    <property type="molecule type" value="Genomic_DNA"/>
</dbReference>